<dbReference type="InterPro" id="IPR006233">
    <property type="entry name" value="Cys_b_lyase_bac"/>
</dbReference>
<dbReference type="GO" id="GO:0030170">
    <property type="term" value="F:pyridoxal phosphate binding"/>
    <property type="evidence" value="ECO:0007669"/>
    <property type="project" value="InterPro"/>
</dbReference>
<evidence type="ECO:0000256" key="6">
    <source>
        <dbReference type="PIRSR" id="PIRSR001434-2"/>
    </source>
</evidence>
<organism evidence="9 10">
    <name type="scientific">Glacieibacterium frigidum</name>
    <dbReference type="NCBI Taxonomy" id="2593303"/>
    <lineage>
        <taxon>Bacteria</taxon>
        <taxon>Pseudomonadati</taxon>
        <taxon>Pseudomonadota</taxon>
        <taxon>Alphaproteobacteria</taxon>
        <taxon>Sphingomonadales</taxon>
        <taxon>Sphingosinicellaceae</taxon>
        <taxon>Glacieibacterium</taxon>
    </lineage>
</organism>
<evidence type="ECO:0000256" key="8">
    <source>
        <dbReference type="SAM" id="MobiDB-lite"/>
    </source>
</evidence>
<dbReference type="EMBL" id="VJWA01000001">
    <property type="protein sequence ID" value="TRW18147.1"/>
    <property type="molecule type" value="Genomic_DNA"/>
</dbReference>
<dbReference type="EC" id="4.4.1.8" evidence="9"/>
<comment type="cofactor">
    <cofactor evidence="1 7">
        <name>pyridoxal 5'-phosphate</name>
        <dbReference type="ChEBI" id="CHEBI:597326"/>
    </cofactor>
</comment>
<protein>
    <submittedName>
        <fullName evidence="9">Cystathionine beta-lyase</fullName>
        <ecNumber evidence="9">4.4.1.8</ecNumber>
    </submittedName>
</protein>
<dbReference type="FunFam" id="3.40.640.10:FF:000046">
    <property type="entry name" value="Cystathionine gamma-lyase"/>
    <property type="match status" value="1"/>
</dbReference>
<gene>
    <name evidence="9" type="primary">metC</name>
    <name evidence="9" type="ORF">FMM06_08590</name>
</gene>
<name>A0A552UIV8_9SPHN</name>
<dbReference type="PANTHER" id="PTHR43500">
    <property type="entry name" value="CYSTATHIONINE BETA-LYASE-RELATED"/>
    <property type="match status" value="1"/>
</dbReference>
<keyword evidence="4 9" id="KW-0456">Lyase</keyword>
<sequence length="395" mass="42272">MTGPNTRIVHAGRNSDWTHGRSGKRGVVNTPIYRASTVLFESLAELDAANAAPDRGLNYGARGTPSQWALEEALTELDPGAAGTRLYPTGLAALAIALMTVADSGDHVLITDSAYDPTRLFADRVLKRMGIAVTYYDPLIGAGIEALVQPNTRAILLESPGSLTFEVQDVPAIVAVAKARGLATILDNTWATPLLLPSMALGIDLSMQALTKYVGGHADVLVGSVSASPAWWPRLSETTRRFGQYVSPDDCALCLRGLRTMALRLRQHEANALEVAGWLQTHPAVERVIHPALPGDPGYALWKRDFKGASGLFAFTLKQGTRADTGALIDDLAHFGIGFSWGGFESLVLPVEPNRVRTATQFEGGALIRVHIGLEDPADLIADLDAGLARYTAQF</sequence>
<dbReference type="PANTHER" id="PTHR43500:SF1">
    <property type="entry name" value="CYSTATHIONINE BETA-LYASE-RELATED"/>
    <property type="match status" value="1"/>
</dbReference>
<comment type="catalytic activity">
    <reaction evidence="5">
        <text>L,L-cystathionine + H2O = L-homocysteine + pyruvate + NH4(+)</text>
        <dbReference type="Rhea" id="RHEA:13965"/>
        <dbReference type="ChEBI" id="CHEBI:15361"/>
        <dbReference type="ChEBI" id="CHEBI:15377"/>
        <dbReference type="ChEBI" id="CHEBI:28938"/>
        <dbReference type="ChEBI" id="CHEBI:58161"/>
        <dbReference type="ChEBI" id="CHEBI:58199"/>
    </reaction>
</comment>
<dbReference type="InterPro" id="IPR015424">
    <property type="entry name" value="PyrdxlP-dep_Trfase"/>
</dbReference>
<evidence type="ECO:0000256" key="5">
    <source>
        <dbReference type="ARBA" id="ARBA00047517"/>
    </source>
</evidence>
<evidence type="ECO:0000256" key="2">
    <source>
        <dbReference type="ARBA" id="ARBA00009077"/>
    </source>
</evidence>
<comment type="similarity">
    <text evidence="2 7">Belongs to the trans-sulfuration enzymes family.</text>
</comment>
<dbReference type="InterPro" id="IPR015421">
    <property type="entry name" value="PyrdxlP-dep_Trfase_major"/>
</dbReference>
<dbReference type="AlphaFoldDB" id="A0A552UIV8"/>
<dbReference type="RefSeq" id="WP_144236840.1">
    <property type="nucleotide sequence ID" value="NZ_VJWA01000001.1"/>
</dbReference>
<reference evidence="9 10" key="1">
    <citation type="submission" date="2019-07" db="EMBL/GenBank/DDBJ databases">
        <title>Novel species isolated from glacier.</title>
        <authorList>
            <person name="Liu Q."/>
            <person name="Xin Y.-H."/>
        </authorList>
    </citation>
    <scope>NUCLEOTIDE SEQUENCE [LARGE SCALE GENOMIC DNA]</scope>
    <source>
        <strain evidence="9 10">LB1R16</strain>
    </source>
</reference>
<evidence type="ECO:0000313" key="9">
    <source>
        <dbReference type="EMBL" id="TRW18147.1"/>
    </source>
</evidence>
<comment type="caution">
    <text evidence="9">The sequence shown here is derived from an EMBL/GenBank/DDBJ whole genome shotgun (WGS) entry which is preliminary data.</text>
</comment>
<dbReference type="OrthoDB" id="9790858at2"/>
<evidence type="ECO:0000256" key="7">
    <source>
        <dbReference type="RuleBase" id="RU362118"/>
    </source>
</evidence>
<evidence type="ECO:0000256" key="3">
    <source>
        <dbReference type="ARBA" id="ARBA00022898"/>
    </source>
</evidence>
<keyword evidence="3 6" id="KW-0663">Pyridoxal phosphate</keyword>
<feature type="region of interest" description="Disordered" evidence="8">
    <location>
        <begin position="1"/>
        <end position="21"/>
    </location>
</feature>
<dbReference type="NCBIfam" id="TIGR01324">
    <property type="entry name" value="cysta_beta_ly_B"/>
    <property type="match status" value="1"/>
</dbReference>
<keyword evidence="10" id="KW-1185">Reference proteome</keyword>
<dbReference type="GO" id="GO:0047804">
    <property type="term" value="F:cysteine-S-conjugate beta-lyase activity"/>
    <property type="evidence" value="ECO:0007669"/>
    <property type="project" value="InterPro"/>
</dbReference>
<dbReference type="Proteomes" id="UP000317894">
    <property type="component" value="Unassembled WGS sequence"/>
</dbReference>
<dbReference type="InterPro" id="IPR015422">
    <property type="entry name" value="PyrdxlP-dep_Trfase_small"/>
</dbReference>
<dbReference type="SUPFAM" id="SSF53383">
    <property type="entry name" value="PLP-dependent transferases"/>
    <property type="match status" value="1"/>
</dbReference>
<feature type="modified residue" description="N6-(pyridoxal phosphate)lysine" evidence="6">
    <location>
        <position position="212"/>
    </location>
</feature>
<evidence type="ECO:0000256" key="4">
    <source>
        <dbReference type="ARBA" id="ARBA00023239"/>
    </source>
</evidence>
<evidence type="ECO:0000256" key="1">
    <source>
        <dbReference type="ARBA" id="ARBA00001933"/>
    </source>
</evidence>
<dbReference type="Pfam" id="PF01053">
    <property type="entry name" value="Cys_Met_Meta_PP"/>
    <property type="match status" value="1"/>
</dbReference>
<dbReference type="GO" id="GO:0019450">
    <property type="term" value="P:L-cysteine catabolic process to pyruvate"/>
    <property type="evidence" value="ECO:0007669"/>
    <property type="project" value="TreeGrafter"/>
</dbReference>
<dbReference type="GO" id="GO:0019346">
    <property type="term" value="P:transsulfuration"/>
    <property type="evidence" value="ECO:0007669"/>
    <property type="project" value="InterPro"/>
</dbReference>
<accession>A0A552UIV8</accession>
<dbReference type="Gene3D" id="3.40.640.10">
    <property type="entry name" value="Type I PLP-dependent aspartate aminotransferase-like (Major domain)"/>
    <property type="match status" value="1"/>
</dbReference>
<dbReference type="InterPro" id="IPR000277">
    <property type="entry name" value="Cys/Met-Metab_PyrdxlP-dep_enz"/>
</dbReference>
<dbReference type="Gene3D" id="3.90.1150.10">
    <property type="entry name" value="Aspartate Aminotransferase, domain 1"/>
    <property type="match status" value="1"/>
</dbReference>
<proteinExistence type="inferred from homology"/>
<dbReference type="PIRSF" id="PIRSF001434">
    <property type="entry name" value="CGS"/>
    <property type="match status" value="1"/>
</dbReference>
<evidence type="ECO:0000313" key="10">
    <source>
        <dbReference type="Proteomes" id="UP000317894"/>
    </source>
</evidence>